<dbReference type="Gene3D" id="3.90.550.20">
    <property type="match status" value="1"/>
</dbReference>
<protein>
    <recommendedName>
        <fullName evidence="6">Glycosyltransferase family 32 protein</fullName>
    </recommendedName>
</protein>
<evidence type="ECO:0000256" key="3">
    <source>
        <dbReference type="SAM" id="Phobius"/>
    </source>
</evidence>
<evidence type="ECO:0000313" key="4">
    <source>
        <dbReference type="EMBL" id="KZW00555.1"/>
    </source>
</evidence>
<dbReference type="STRING" id="1314781.A0A165NCN1"/>
<dbReference type="GO" id="GO:0032040">
    <property type="term" value="C:small-subunit processome"/>
    <property type="evidence" value="ECO:0007669"/>
    <property type="project" value="TreeGrafter"/>
</dbReference>
<accession>A0A165NCN1</accession>
<evidence type="ECO:0000256" key="1">
    <source>
        <dbReference type="ARBA" id="ARBA00009003"/>
    </source>
</evidence>
<dbReference type="InterPro" id="IPR007577">
    <property type="entry name" value="GlycoTrfase_DXD_sugar-bd_CS"/>
</dbReference>
<name>A0A165NCN1_EXIGL</name>
<evidence type="ECO:0000313" key="5">
    <source>
        <dbReference type="Proteomes" id="UP000077266"/>
    </source>
</evidence>
<dbReference type="PANTHER" id="PTHR22851">
    <property type="entry name" value="U3 SMALL NUCLEOLAR RNA U3 SNORNA ASSOCIATED PROTEIN"/>
    <property type="match status" value="1"/>
</dbReference>
<feature type="region of interest" description="Disordered" evidence="2">
    <location>
        <begin position="192"/>
        <end position="211"/>
    </location>
</feature>
<evidence type="ECO:0000256" key="2">
    <source>
        <dbReference type="SAM" id="MobiDB-lite"/>
    </source>
</evidence>
<dbReference type="InParanoid" id="A0A165NCN1"/>
<dbReference type="Proteomes" id="UP000077266">
    <property type="component" value="Unassembled WGS sequence"/>
</dbReference>
<dbReference type="AlphaFoldDB" id="A0A165NCN1"/>
<dbReference type="SUPFAM" id="SSF53448">
    <property type="entry name" value="Nucleotide-diphospho-sugar transferases"/>
    <property type="match status" value="1"/>
</dbReference>
<dbReference type="Pfam" id="PF04488">
    <property type="entry name" value="Gly_transf_sug"/>
    <property type="match status" value="1"/>
</dbReference>
<keyword evidence="3" id="KW-0812">Transmembrane</keyword>
<sequence>MSRFRIPIPPRLYQLRLLARPSWLIRLVVAAVLVLGSYALLSRLLRSGTTVVFELRELQRVWEWEIASGHHPGRNPIPGGLGLQDAVPNPARGTRRTYVAQTRPLTERTFPKRPVAGSIADLDRIMDLCDSTAGNFGRDCLEAMRVGAGLDVLDGRASESVDAWMYAYVEQPGDTPVPTHIDTNSTAIIKRKRGTPEPPLSLPQPVTTSPSAGPCSAEYPRIFHIFWAGPFTDKPYMALLSFLYTQNLGLDNSTETTVCRPQFWVWSYMGDKAAESSMQPALQLNPWSAPFLHTRFQDVIKFKWWNTVEQLDSIPELKNDWRKYKDELLNSGGHVVKPSKKTDSKAYDKPSVVLSDLARFVITYRYGGIYLDADTLLLRDWEELWGWRGAFAYRWSWHQDYNTAVLRMHPRSALGSFLFRTALHNRLDFHPMTITKYLGDAGLDKLLFRIPDPLFDPAFLTAEQLQLERPPFPEFRYFGHFFGTPSSMSAAPQIAGFEGFFRGAFSYHWHNFWWQAFDAERNWPDLGPRFYEGEGRQRALLLAQDKTLKQSQPVATTNSTSHEPKHDVDWSAVMKRTFEAYIRGERPNMYGEWLVWAPDT</sequence>
<evidence type="ECO:0008006" key="6">
    <source>
        <dbReference type="Google" id="ProtNLM"/>
    </source>
</evidence>
<gene>
    <name evidence="4" type="ORF">EXIGLDRAFT_711121</name>
</gene>
<reference evidence="4 5" key="1">
    <citation type="journal article" date="2016" name="Mol. Biol. Evol.">
        <title>Comparative Genomics of Early-Diverging Mushroom-Forming Fungi Provides Insights into the Origins of Lignocellulose Decay Capabilities.</title>
        <authorList>
            <person name="Nagy L.G."/>
            <person name="Riley R."/>
            <person name="Tritt A."/>
            <person name="Adam C."/>
            <person name="Daum C."/>
            <person name="Floudas D."/>
            <person name="Sun H."/>
            <person name="Yadav J.S."/>
            <person name="Pangilinan J."/>
            <person name="Larsson K.H."/>
            <person name="Matsuura K."/>
            <person name="Barry K."/>
            <person name="Labutti K."/>
            <person name="Kuo R."/>
            <person name="Ohm R.A."/>
            <person name="Bhattacharya S.S."/>
            <person name="Shirouzu T."/>
            <person name="Yoshinaga Y."/>
            <person name="Martin F.M."/>
            <person name="Grigoriev I.V."/>
            <person name="Hibbett D.S."/>
        </authorList>
    </citation>
    <scope>NUCLEOTIDE SEQUENCE [LARGE SCALE GENOMIC DNA]</scope>
    <source>
        <strain evidence="4 5">HHB12029</strain>
    </source>
</reference>
<dbReference type="EMBL" id="KV425900">
    <property type="protein sequence ID" value="KZW00555.1"/>
    <property type="molecule type" value="Genomic_DNA"/>
</dbReference>
<feature type="transmembrane region" description="Helical" evidence="3">
    <location>
        <begin position="21"/>
        <end position="41"/>
    </location>
</feature>
<dbReference type="OrthoDB" id="108365at2759"/>
<keyword evidence="5" id="KW-1185">Reference proteome</keyword>
<dbReference type="InterPro" id="IPR029044">
    <property type="entry name" value="Nucleotide-diphossugar_trans"/>
</dbReference>
<keyword evidence="3" id="KW-0472">Membrane</keyword>
<proteinExistence type="inferred from homology"/>
<comment type="similarity">
    <text evidence="1">Belongs to the glycosyltransferase 32 family.</text>
</comment>
<organism evidence="4 5">
    <name type="scientific">Exidia glandulosa HHB12029</name>
    <dbReference type="NCBI Taxonomy" id="1314781"/>
    <lineage>
        <taxon>Eukaryota</taxon>
        <taxon>Fungi</taxon>
        <taxon>Dikarya</taxon>
        <taxon>Basidiomycota</taxon>
        <taxon>Agaricomycotina</taxon>
        <taxon>Agaricomycetes</taxon>
        <taxon>Auriculariales</taxon>
        <taxon>Exidiaceae</taxon>
        <taxon>Exidia</taxon>
    </lineage>
</organism>
<dbReference type="InterPro" id="IPR051733">
    <property type="entry name" value="WD_repeat_DCAF13/WDSOF1"/>
</dbReference>
<dbReference type="PANTHER" id="PTHR22851:SF1">
    <property type="entry name" value="GLYCOSYLTRANSFERASE FAMILY 32 PROTEIN"/>
    <property type="match status" value="1"/>
</dbReference>
<keyword evidence="3" id="KW-1133">Transmembrane helix</keyword>
<dbReference type="GO" id="GO:0000462">
    <property type="term" value="P:maturation of SSU-rRNA from tricistronic rRNA transcript (SSU-rRNA, 5.8S rRNA, LSU-rRNA)"/>
    <property type="evidence" value="ECO:0007669"/>
    <property type="project" value="TreeGrafter"/>
</dbReference>